<dbReference type="EMBL" id="BAAADS010000016">
    <property type="protein sequence ID" value="GAA0605709.1"/>
    <property type="molecule type" value="Genomic_DNA"/>
</dbReference>
<name>A0ABP3R8W0_9BACI</name>
<protein>
    <submittedName>
        <fullName evidence="2">Type II toxin-antitoxin system RelE/ParE family toxin</fullName>
    </submittedName>
</protein>
<dbReference type="Proteomes" id="UP001500866">
    <property type="component" value="Unassembled WGS sequence"/>
</dbReference>
<dbReference type="InterPro" id="IPR035093">
    <property type="entry name" value="RelE/ParE_toxin_dom_sf"/>
</dbReference>
<dbReference type="InterPro" id="IPR007712">
    <property type="entry name" value="RelE/ParE_toxin"/>
</dbReference>
<reference evidence="3" key="1">
    <citation type="journal article" date="2019" name="Int. J. Syst. Evol. Microbiol.">
        <title>The Global Catalogue of Microorganisms (GCM) 10K type strain sequencing project: providing services to taxonomists for standard genome sequencing and annotation.</title>
        <authorList>
            <consortium name="The Broad Institute Genomics Platform"/>
            <consortium name="The Broad Institute Genome Sequencing Center for Infectious Disease"/>
            <person name="Wu L."/>
            <person name="Ma J."/>
        </authorList>
    </citation>
    <scope>NUCLEOTIDE SEQUENCE [LARGE SCALE GENOMIC DNA]</scope>
    <source>
        <strain evidence="3">JCM 15395</strain>
    </source>
</reference>
<keyword evidence="3" id="KW-1185">Reference proteome</keyword>
<proteinExistence type="predicted"/>
<evidence type="ECO:0000313" key="2">
    <source>
        <dbReference type="EMBL" id="GAA0605709.1"/>
    </source>
</evidence>
<accession>A0ABP3R8W0</accession>
<evidence type="ECO:0000313" key="3">
    <source>
        <dbReference type="Proteomes" id="UP001500866"/>
    </source>
</evidence>
<keyword evidence="1" id="KW-1277">Toxin-antitoxin system</keyword>
<comment type="caution">
    <text evidence="2">The sequence shown here is derived from an EMBL/GenBank/DDBJ whole genome shotgun (WGS) entry which is preliminary data.</text>
</comment>
<gene>
    <name evidence="2" type="ORF">GCM10009001_23720</name>
</gene>
<dbReference type="Pfam" id="PF05016">
    <property type="entry name" value="ParE_toxin"/>
    <property type="match status" value="1"/>
</dbReference>
<dbReference type="RefSeq" id="WP_343813300.1">
    <property type="nucleotide sequence ID" value="NZ_BAAADS010000016.1"/>
</dbReference>
<evidence type="ECO:0000256" key="1">
    <source>
        <dbReference type="ARBA" id="ARBA00022649"/>
    </source>
</evidence>
<dbReference type="NCBIfam" id="TIGR02385">
    <property type="entry name" value="RelE_StbE"/>
    <property type="match status" value="1"/>
</dbReference>
<organism evidence="2 3">
    <name type="scientific">Virgibacillus siamensis</name>
    <dbReference type="NCBI Taxonomy" id="480071"/>
    <lineage>
        <taxon>Bacteria</taxon>
        <taxon>Bacillati</taxon>
        <taxon>Bacillota</taxon>
        <taxon>Bacilli</taxon>
        <taxon>Bacillales</taxon>
        <taxon>Bacillaceae</taxon>
        <taxon>Virgibacillus</taxon>
    </lineage>
</organism>
<sequence>MKAYHLVITEPAETDLKEIADYIAKELLEPTVAKQLIAKISESIFELERIPKRHALVDDERLASQGIRKLLVDNYIVFYMASEKDTSVYIIRILYGRRNWISML</sequence>
<dbReference type="Gene3D" id="3.30.2310.20">
    <property type="entry name" value="RelE-like"/>
    <property type="match status" value="1"/>
</dbReference>